<keyword evidence="1" id="KW-1133">Transmembrane helix</keyword>
<dbReference type="Proteomes" id="UP000051870">
    <property type="component" value="Unassembled WGS sequence"/>
</dbReference>
<evidence type="ECO:0000313" key="2">
    <source>
        <dbReference type="EMBL" id="CUJ99600.1"/>
    </source>
</evidence>
<keyword evidence="1" id="KW-0812">Transmembrane</keyword>
<sequence length="85" mass="8598">MLNFLGTVAGNVLSLPGILGLALGMTTRNVFLASAMGGAVGIFETLIFAKFQMANVDMLELSVAVAIGVLAGVVGCAIRIKGTTV</sequence>
<dbReference type="EMBL" id="CYTW01000002">
    <property type="protein sequence ID" value="CUJ99600.1"/>
    <property type="molecule type" value="Genomic_DNA"/>
</dbReference>
<dbReference type="GeneID" id="83881253"/>
<dbReference type="STRING" id="1715693.PH7735_02228"/>
<evidence type="ECO:0000256" key="1">
    <source>
        <dbReference type="SAM" id="Phobius"/>
    </source>
</evidence>
<gene>
    <name evidence="2" type="ORF">PH7735_02228</name>
</gene>
<keyword evidence="1" id="KW-0472">Membrane</keyword>
<protein>
    <submittedName>
        <fullName evidence="2">Uncharacterized protein</fullName>
    </submittedName>
</protein>
<dbReference type="AlphaFoldDB" id="A0A0N7M9H9"/>
<organism evidence="2 3">
    <name type="scientific">Shimia thalassica</name>
    <dbReference type="NCBI Taxonomy" id="1715693"/>
    <lineage>
        <taxon>Bacteria</taxon>
        <taxon>Pseudomonadati</taxon>
        <taxon>Pseudomonadota</taxon>
        <taxon>Alphaproteobacteria</taxon>
        <taxon>Rhodobacterales</taxon>
        <taxon>Roseobacteraceae</taxon>
    </lineage>
</organism>
<proteinExistence type="predicted"/>
<evidence type="ECO:0000313" key="3">
    <source>
        <dbReference type="Proteomes" id="UP000051870"/>
    </source>
</evidence>
<keyword evidence="3" id="KW-1185">Reference proteome</keyword>
<dbReference type="RefSeq" id="WP_058311412.1">
    <property type="nucleotide sequence ID" value="NZ_CANLZE010000002.1"/>
</dbReference>
<name>A0A0N7M9H9_9RHOB</name>
<accession>A0A0N7M9H9</accession>
<feature type="transmembrane region" description="Helical" evidence="1">
    <location>
        <begin position="61"/>
        <end position="80"/>
    </location>
</feature>
<feature type="transmembrane region" description="Helical" evidence="1">
    <location>
        <begin position="30"/>
        <end position="49"/>
    </location>
</feature>
<reference evidence="3" key="1">
    <citation type="submission" date="2015-09" db="EMBL/GenBank/DDBJ databases">
        <authorList>
            <person name="Rodrigo-Torres Lidia"/>
            <person name="Arahal R.David."/>
        </authorList>
    </citation>
    <scope>NUCLEOTIDE SEQUENCE [LARGE SCALE GENOMIC DNA]</scope>
    <source>
        <strain evidence="3">CECT 7735</strain>
    </source>
</reference>